<evidence type="ECO:0000313" key="10">
    <source>
        <dbReference type="Proteomes" id="UP001049518"/>
    </source>
</evidence>
<evidence type="ECO:0000256" key="3">
    <source>
        <dbReference type="ARBA" id="ARBA00022989"/>
    </source>
</evidence>
<keyword evidence="10" id="KW-1185">Reference proteome</keyword>
<keyword evidence="3 6" id="KW-1133">Transmembrane helix</keyword>
<name>A0ABX8RA44_9ACTN</name>
<keyword evidence="4 6" id="KW-0472">Membrane</keyword>
<dbReference type="EMBL" id="CP059572">
    <property type="protein sequence ID" value="QXJ26842.1"/>
    <property type="molecule type" value="Genomic_DNA"/>
</dbReference>
<dbReference type="Proteomes" id="UP001049518">
    <property type="component" value="Chromosome"/>
</dbReference>
<feature type="domain" description="GtrA/DPMS transmembrane" evidence="8">
    <location>
        <begin position="304"/>
        <end position="420"/>
    </location>
</feature>
<evidence type="ECO:0000256" key="5">
    <source>
        <dbReference type="SAM" id="MobiDB-lite"/>
    </source>
</evidence>
<feature type="transmembrane region" description="Helical" evidence="6">
    <location>
        <begin position="297"/>
        <end position="319"/>
    </location>
</feature>
<evidence type="ECO:0000256" key="6">
    <source>
        <dbReference type="SAM" id="Phobius"/>
    </source>
</evidence>
<dbReference type="Pfam" id="PF00535">
    <property type="entry name" value="Glycos_transf_2"/>
    <property type="match status" value="1"/>
</dbReference>
<feature type="transmembrane region" description="Helical" evidence="6">
    <location>
        <begin position="364"/>
        <end position="385"/>
    </location>
</feature>
<dbReference type="SUPFAM" id="SSF53448">
    <property type="entry name" value="Nucleotide-diphospho-sugar transferases"/>
    <property type="match status" value="1"/>
</dbReference>
<reference evidence="9" key="1">
    <citation type="submission" date="2020-07" db="EMBL/GenBank/DDBJ databases">
        <authorList>
            <person name="Tarantini F.S."/>
            <person name="Hong K.W."/>
            <person name="Chan K.G."/>
        </authorList>
    </citation>
    <scope>NUCLEOTIDE SEQUENCE</scope>
    <source>
        <strain evidence="9">32-07</strain>
    </source>
</reference>
<feature type="domain" description="Glycosyltransferase 2-like" evidence="7">
    <location>
        <begin position="37"/>
        <end position="200"/>
    </location>
</feature>
<accession>A0ABX8RA44</accession>
<evidence type="ECO:0000313" key="9">
    <source>
        <dbReference type="EMBL" id="QXJ26842.1"/>
    </source>
</evidence>
<dbReference type="PANTHER" id="PTHR10859:SF91">
    <property type="entry name" value="DOLICHYL-PHOSPHATE BETA-GLUCOSYLTRANSFERASE"/>
    <property type="match status" value="1"/>
</dbReference>
<dbReference type="InterPro" id="IPR001173">
    <property type="entry name" value="Glyco_trans_2-like"/>
</dbReference>
<feature type="region of interest" description="Disordered" evidence="5">
    <location>
        <begin position="1"/>
        <end position="27"/>
    </location>
</feature>
<evidence type="ECO:0000256" key="4">
    <source>
        <dbReference type="ARBA" id="ARBA00023136"/>
    </source>
</evidence>
<gene>
    <name evidence="9" type="ORF">AGRA3207_005977</name>
</gene>
<keyword evidence="2 6" id="KW-0812">Transmembrane</keyword>
<protein>
    <submittedName>
        <fullName evidence="9">Glycosyltransferase</fullName>
    </submittedName>
</protein>
<sequence>MTPAPSEVGSTADSAAGSFQPPAAPAAETAAMPTVEIVLPVHNEERALPGCVRTLHAYLLDHLPFPWRISVADNASTDQTLRVARWLASELPGVNVLHLDRKGRGLALRRAWATSDADIVAYMDVDLSTGLDGLLPLLAPLASGHSDMAIGSRLAPGARTVRGPRRELVSRCYNALLRYGLGARFSDAQCGFKAARAQVVRPLLAVTRDDAWFFDTELLVLAEHNGLRIHEVPVDWVEDVDSRVNVVRTALDDLKGMWRMTRLKASGSADVVLPRRAGPSAAHPDAVLAPARRRAVLTWEVACFVAIGVVSTAGQALLYWLLRSWWPAITANLVSLVVLTVLNTEANRRLTFRGSTVGAGRAHLGAGALFTVGYSVTSAAVLLFQRVEPDASHAAETLVLAAASVLVTAVRFVVLRTAVFRRRPAASDEGESS</sequence>
<evidence type="ECO:0000256" key="1">
    <source>
        <dbReference type="ARBA" id="ARBA00004141"/>
    </source>
</evidence>
<dbReference type="InterPro" id="IPR029044">
    <property type="entry name" value="Nucleotide-diphossugar_trans"/>
</dbReference>
<feature type="transmembrane region" description="Helical" evidence="6">
    <location>
        <begin position="325"/>
        <end position="343"/>
    </location>
</feature>
<dbReference type="Pfam" id="PF04138">
    <property type="entry name" value="GtrA_DPMS_TM"/>
    <property type="match status" value="1"/>
</dbReference>
<organism evidence="9 10">
    <name type="scientific">Actinomadura graeca</name>
    <dbReference type="NCBI Taxonomy" id="2750812"/>
    <lineage>
        <taxon>Bacteria</taxon>
        <taxon>Bacillati</taxon>
        <taxon>Actinomycetota</taxon>
        <taxon>Actinomycetes</taxon>
        <taxon>Streptosporangiales</taxon>
        <taxon>Thermomonosporaceae</taxon>
        <taxon>Actinomadura</taxon>
    </lineage>
</organism>
<evidence type="ECO:0000259" key="8">
    <source>
        <dbReference type="Pfam" id="PF04138"/>
    </source>
</evidence>
<evidence type="ECO:0000256" key="2">
    <source>
        <dbReference type="ARBA" id="ARBA00022692"/>
    </source>
</evidence>
<dbReference type="PANTHER" id="PTHR10859">
    <property type="entry name" value="GLYCOSYL TRANSFERASE"/>
    <property type="match status" value="1"/>
</dbReference>
<feature type="transmembrane region" description="Helical" evidence="6">
    <location>
        <begin position="397"/>
        <end position="414"/>
    </location>
</feature>
<evidence type="ECO:0000259" key="7">
    <source>
        <dbReference type="Pfam" id="PF00535"/>
    </source>
</evidence>
<dbReference type="InterPro" id="IPR007267">
    <property type="entry name" value="GtrA_DPMS_TM"/>
</dbReference>
<dbReference type="Gene3D" id="3.90.550.10">
    <property type="entry name" value="Spore Coat Polysaccharide Biosynthesis Protein SpsA, Chain A"/>
    <property type="match status" value="1"/>
</dbReference>
<proteinExistence type="predicted"/>
<comment type="subcellular location">
    <subcellularLocation>
        <location evidence="1">Membrane</location>
        <topology evidence="1">Multi-pass membrane protein</topology>
    </subcellularLocation>
</comment>